<dbReference type="OrthoDB" id="7995400at2"/>
<feature type="transmembrane region" description="Helical" evidence="1">
    <location>
        <begin position="6"/>
        <end position="27"/>
    </location>
</feature>
<feature type="transmembrane region" description="Helical" evidence="1">
    <location>
        <begin position="170"/>
        <end position="188"/>
    </location>
</feature>
<dbReference type="RefSeq" id="WP_076618490.1">
    <property type="nucleotide sequence ID" value="NZ_RHNV01000011.1"/>
</dbReference>
<evidence type="ECO:0000313" key="2">
    <source>
        <dbReference type="EMBL" id="APX73278.1"/>
    </source>
</evidence>
<dbReference type="AlphaFoldDB" id="A0A1P8Q5Z1"/>
<feature type="transmembrane region" description="Helical" evidence="1">
    <location>
        <begin position="133"/>
        <end position="158"/>
    </location>
</feature>
<dbReference type="EMBL" id="CP019323">
    <property type="protein sequence ID" value="APX73278.1"/>
    <property type="molecule type" value="Genomic_DNA"/>
</dbReference>
<feature type="transmembrane region" description="Helical" evidence="1">
    <location>
        <begin position="105"/>
        <end position="127"/>
    </location>
</feature>
<dbReference type="InterPro" id="IPR004676">
    <property type="entry name" value="Cd-R_transporter"/>
</dbReference>
<dbReference type="KEGG" id="lalw:BTM29_12300"/>
<gene>
    <name evidence="2" type="ORF">BTM29_12300</name>
</gene>
<evidence type="ECO:0000256" key="1">
    <source>
        <dbReference type="SAM" id="Phobius"/>
    </source>
</evidence>
<keyword evidence="1" id="KW-0812">Transmembrane</keyword>
<keyword evidence="3" id="KW-1185">Reference proteome</keyword>
<organism evidence="2 3">
    <name type="scientific">Companilactobacillus allii</name>
    <dbReference type="NCBI Taxonomy" id="1847728"/>
    <lineage>
        <taxon>Bacteria</taxon>
        <taxon>Bacillati</taxon>
        <taxon>Bacillota</taxon>
        <taxon>Bacilli</taxon>
        <taxon>Lactobacillales</taxon>
        <taxon>Lactobacillaceae</taxon>
        <taxon>Companilactobacillus</taxon>
    </lineage>
</organism>
<dbReference type="Pfam" id="PF03596">
    <property type="entry name" value="Cad"/>
    <property type="match status" value="1"/>
</dbReference>
<reference evidence="3" key="1">
    <citation type="submission" date="2016-12" db="EMBL/GenBank/DDBJ databases">
        <authorList>
            <person name="Jung M.Y."/>
            <person name="Lee S.H."/>
        </authorList>
    </citation>
    <scope>NUCLEOTIDE SEQUENCE [LARGE SCALE GENOMIC DNA]</scope>
    <source>
        <strain evidence="3">WiKim39</strain>
    </source>
</reference>
<feature type="transmembrane region" description="Helical" evidence="1">
    <location>
        <begin position="67"/>
        <end position="85"/>
    </location>
</feature>
<sequence length="197" mass="21682">MLKSILTGVTAYISTSIDYLIVLMVIFGTIGNNRKWSVYLGDIFGTSILVGISLILTFFVGFVPQKWLLGMLGIIPILMGLKLLIIGESDDDEVEKGMKRHTNVVLSVALITVATCGADNIGIYVPIFVQSNWSQIIVIIITFFFMLSLFCYIGYLLGRVPKVAGILERFGKYITSVVYILIGMGILIESGSISHFI</sequence>
<keyword evidence="1" id="KW-1133">Transmembrane helix</keyword>
<evidence type="ECO:0000313" key="3">
    <source>
        <dbReference type="Proteomes" id="UP000187499"/>
    </source>
</evidence>
<proteinExistence type="predicted"/>
<protein>
    <submittedName>
        <fullName evidence="2">Permease</fullName>
    </submittedName>
</protein>
<accession>A0A1P8Q5Z1</accession>
<dbReference type="Proteomes" id="UP000187499">
    <property type="component" value="Chromosome"/>
</dbReference>
<name>A0A1P8Q5Z1_9LACO</name>
<feature type="transmembrane region" description="Helical" evidence="1">
    <location>
        <begin position="39"/>
        <end position="61"/>
    </location>
</feature>
<keyword evidence="1" id="KW-0472">Membrane</keyword>